<evidence type="ECO:0000313" key="2">
    <source>
        <dbReference type="Proteomes" id="UP001565242"/>
    </source>
</evidence>
<proteinExistence type="predicted"/>
<name>A0ABV4D937_9LACT</name>
<organism evidence="1 2">
    <name type="scientific">Lactococcus muris</name>
    <dbReference type="NCBI Taxonomy" id="2941330"/>
    <lineage>
        <taxon>Bacteria</taxon>
        <taxon>Bacillati</taxon>
        <taxon>Bacillota</taxon>
        <taxon>Bacilli</taxon>
        <taxon>Lactobacillales</taxon>
        <taxon>Streptococcaceae</taxon>
        <taxon>Lactococcus</taxon>
    </lineage>
</organism>
<evidence type="ECO:0000313" key="1">
    <source>
        <dbReference type="EMBL" id="MEY8538266.1"/>
    </source>
</evidence>
<accession>A0ABV4D937</accession>
<protein>
    <submittedName>
        <fullName evidence="1">Uncharacterized protein</fullName>
    </submittedName>
</protein>
<dbReference type="Proteomes" id="UP001565242">
    <property type="component" value="Unassembled WGS sequence"/>
</dbReference>
<keyword evidence="2" id="KW-1185">Reference proteome</keyword>
<gene>
    <name evidence="1" type="ORF">AALM99_07410</name>
</gene>
<dbReference type="RefSeq" id="WP_369918461.1">
    <property type="nucleotide sequence ID" value="NZ_JBCLSQ010000017.1"/>
</dbReference>
<dbReference type="EMBL" id="JBCLSQ010000017">
    <property type="protein sequence ID" value="MEY8538266.1"/>
    <property type="molecule type" value="Genomic_DNA"/>
</dbReference>
<comment type="caution">
    <text evidence="1">The sequence shown here is derived from an EMBL/GenBank/DDBJ whole genome shotgun (WGS) entry which is preliminary data.</text>
</comment>
<reference evidence="1 2" key="1">
    <citation type="submission" date="2024-03" db="EMBL/GenBank/DDBJ databases">
        <title>Mouse gut bacterial collection (mGBC) of GemPharmatech.</title>
        <authorList>
            <person name="He Y."/>
            <person name="Dong L."/>
            <person name="Wu D."/>
            <person name="Gao X."/>
            <person name="Lin Z."/>
        </authorList>
    </citation>
    <scope>NUCLEOTIDE SEQUENCE [LARGE SCALE GENOMIC DNA]</scope>
    <source>
        <strain evidence="1 2">20-218</strain>
    </source>
</reference>
<sequence>MDENLKSSKHVDVDYLIKVLKLSDDEKNELFDELHHLLNSRGMLEQFLEIAQRTLSAEAFEGLKKLVEQNRSLEHYSSTKK</sequence>